<keyword evidence="3" id="KW-1185">Reference proteome</keyword>
<feature type="compositionally biased region" description="Acidic residues" evidence="1">
    <location>
        <begin position="268"/>
        <end position="278"/>
    </location>
</feature>
<gene>
    <name evidence="2" type="ORF">CSSPJE1EN1_LOCUS8613</name>
</gene>
<feature type="region of interest" description="Disordered" evidence="1">
    <location>
        <begin position="1"/>
        <end position="72"/>
    </location>
</feature>
<evidence type="ECO:0000313" key="2">
    <source>
        <dbReference type="EMBL" id="CAK9263135.1"/>
    </source>
</evidence>
<dbReference type="Proteomes" id="UP001497444">
    <property type="component" value="Chromosome 15"/>
</dbReference>
<name>A0ABP0W8L1_9BRYO</name>
<feature type="compositionally biased region" description="Low complexity" evidence="1">
    <location>
        <begin position="34"/>
        <end position="59"/>
    </location>
</feature>
<evidence type="ECO:0000256" key="1">
    <source>
        <dbReference type="SAM" id="MobiDB-lite"/>
    </source>
</evidence>
<accession>A0ABP0W8L1</accession>
<dbReference type="EMBL" id="OZ020110">
    <property type="protein sequence ID" value="CAK9263135.1"/>
    <property type="molecule type" value="Genomic_DNA"/>
</dbReference>
<organism evidence="2 3">
    <name type="scientific">Sphagnum jensenii</name>
    <dbReference type="NCBI Taxonomy" id="128206"/>
    <lineage>
        <taxon>Eukaryota</taxon>
        <taxon>Viridiplantae</taxon>
        <taxon>Streptophyta</taxon>
        <taxon>Embryophyta</taxon>
        <taxon>Bryophyta</taxon>
        <taxon>Sphagnophytina</taxon>
        <taxon>Sphagnopsida</taxon>
        <taxon>Sphagnales</taxon>
        <taxon>Sphagnaceae</taxon>
        <taxon>Sphagnum</taxon>
    </lineage>
</organism>
<feature type="compositionally biased region" description="Acidic residues" evidence="1">
    <location>
        <begin position="236"/>
        <end position="251"/>
    </location>
</feature>
<feature type="region of interest" description="Disordered" evidence="1">
    <location>
        <begin position="225"/>
        <end position="278"/>
    </location>
</feature>
<protein>
    <submittedName>
        <fullName evidence="2">Uncharacterized protein</fullName>
    </submittedName>
</protein>
<evidence type="ECO:0000313" key="3">
    <source>
        <dbReference type="Proteomes" id="UP001497444"/>
    </source>
</evidence>
<sequence length="278" mass="31189">MGLEFKPLLPWEGEDHDRYPSEHFCAKKRRGAQEEASSVQQQQQQQNISTSSTSSSRGGAAAGGSRDRDLSSLISETVVNSSTAHREYRHHHHHHHHAGVLLNTLARVISRELVEALAVVNNQNLEYPVLVASEEDNVNEYKSFFSIVLDYPQILGQGETKEYSLRQATRLMHVAFGSMLLKGESIPPPTSGSALEGKKTVMERDWAMVKLENFSLEMVPLQFQPGIDYSAPPPDSDGEYDSDHEDEELFELEGSMNSPEERMNTPEDMFDIDESTKS</sequence>
<reference evidence="2" key="1">
    <citation type="submission" date="2024-02" db="EMBL/GenBank/DDBJ databases">
        <authorList>
            <consortium name="ELIXIR-Norway"/>
            <consortium name="Elixir Norway"/>
        </authorList>
    </citation>
    <scope>NUCLEOTIDE SEQUENCE</scope>
</reference>
<feature type="compositionally biased region" description="Basic and acidic residues" evidence="1">
    <location>
        <begin position="13"/>
        <end position="25"/>
    </location>
</feature>
<proteinExistence type="predicted"/>